<dbReference type="AlphaFoldDB" id="A0ABD6DEN4"/>
<evidence type="ECO:0000313" key="1">
    <source>
        <dbReference type="EMBL" id="MFD1643613.1"/>
    </source>
</evidence>
<comment type="caution">
    <text evidence="1">The sequence shown here is derived from an EMBL/GenBank/DDBJ whole genome shotgun (WGS) entry which is preliminary data.</text>
</comment>
<dbReference type="EMBL" id="JBHUDM010000006">
    <property type="protein sequence ID" value="MFD1643613.1"/>
    <property type="molecule type" value="Genomic_DNA"/>
</dbReference>
<dbReference type="Proteomes" id="UP001597052">
    <property type="component" value="Unassembled WGS sequence"/>
</dbReference>
<organism evidence="1 2">
    <name type="scientific">Halohasta litorea</name>
    <dbReference type="NCBI Taxonomy" id="869891"/>
    <lineage>
        <taxon>Archaea</taxon>
        <taxon>Methanobacteriati</taxon>
        <taxon>Methanobacteriota</taxon>
        <taxon>Stenosarchaea group</taxon>
        <taxon>Halobacteria</taxon>
        <taxon>Halobacteriales</taxon>
        <taxon>Haloferacaceae</taxon>
        <taxon>Halohasta</taxon>
    </lineage>
</organism>
<dbReference type="RefSeq" id="WP_256397598.1">
    <property type="nucleotide sequence ID" value="NZ_JANHDJ010000008.1"/>
</dbReference>
<protein>
    <submittedName>
        <fullName evidence="1">Uncharacterized protein</fullName>
    </submittedName>
</protein>
<reference evidence="1 2" key="1">
    <citation type="journal article" date="2019" name="Int. J. Syst. Evol. Microbiol.">
        <title>The Global Catalogue of Microorganisms (GCM) 10K type strain sequencing project: providing services to taxonomists for standard genome sequencing and annotation.</title>
        <authorList>
            <consortium name="The Broad Institute Genomics Platform"/>
            <consortium name="The Broad Institute Genome Sequencing Center for Infectious Disease"/>
            <person name="Wu L."/>
            <person name="Ma J."/>
        </authorList>
    </citation>
    <scope>NUCLEOTIDE SEQUENCE [LARGE SCALE GENOMIC DNA]</scope>
    <source>
        <strain evidence="1 2">CGMCC 1.10593</strain>
    </source>
</reference>
<gene>
    <name evidence="1" type="ORF">ACFSBW_17215</name>
</gene>
<name>A0ABD6DEN4_9EURY</name>
<accession>A0ABD6DEN4</accession>
<evidence type="ECO:0000313" key="2">
    <source>
        <dbReference type="Proteomes" id="UP001597052"/>
    </source>
</evidence>
<proteinExistence type="predicted"/>
<sequence>MVSDVVVVSVVSCWVLRVSQARRRDCQYTSEGDQQDDANEGHQIGFVAYVGIGSRRDQSVG</sequence>
<keyword evidence="2" id="KW-1185">Reference proteome</keyword>